<dbReference type="AlphaFoldDB" id="A0A2P2I7B0"/>
<dbReference type="EMBL" id="IACF01004305">
    <property type="protein sequence ID" value="LAB69899.1"/>
    <property type="molecule type" value="mRNA"/>
</dbReference>
<dbReference type="PROSITE" id="PS50297">
    <property type="entry name" value="ANK_REP_REGION"/>
    <property type="match status" value="2"/>
</dbReference>
<dbReference type="Gene3D" id="1.20.80.10">
    <property type="match status" value="1"/>
</dbReference>
<evidence type="ECO:0000256" key="2">
    <source>
        <dbReference type="ARBA" id="ARBA00022737"/>
    </source>
</evidence>
<dbReference type="Pfam" id="PF12796">
    <property type="entry name" value="Ank_2"/>
    <property type="match status" value="1"/>
</dbReference>
<name>A0A2P2I7B0_9CRUS</name>
<sequence>MDDQLNIENKCSLEQTFNQASKHFTGLVSSLSSEDLLFCYARYKQATEGDCNIGRPSLFNLTGRRKWDAWNALRGLDKNEAMLEYVRAVKERDPSWCPENSENTIDIETTTSWVRVSKLAPPPPEDDTLTADGEFLDAVRGGSLDALQQLDLAFHNTQRFDNDMTGLHWAADRGQCEVVKLLLVHGADINAQDDVGQTALHYAASCGYANVITLLLHSGADATVTDEDDLTAKQVAADEVVRMLQ</sequence>
<evidence type="ECO:0000256" key="1">
    <source>
        <dbReference type="ARBA" id="ARBA00018419"/>
    </source>
</evidence>
<dbReference type="InterPro" id="IPR014352">
    <property type="entry name" value="FERM/acyl-CoA-bd_prot_sf"/>
</dbReference>
<keyword evidence="2" id="KW-0677">Repeat</keyword>
<dbReference type="Gene3D" id="1.25.40.20">
    <property type="entry name" value="Ankyrin repeat-containing domain"/>
    <property type="match status" value="1"/>
</dbReference>
<dbReference type="PROSITE" id="PS50088">
    <property type="entry name" value="ANK_REPEAT"/>
    <property type="match status" value="2"/>
</dbReference>
<dbReference type="PRINTS" id="PR00689">
    <property type="entry name" value="ACOABINDINGP"/>
</dbReference>
<dbReference type="InterPro" id="IPR000582">
    <property type="entry name" value="Acyl-CoA-binding_protein"/>
</dbReference>
<feature type="repeat" description="ANK" evidence="5">
    <location>
        <begin position="162"/>
        <end position="194"/>
    </location>
</feature>
<dbReference type="EMBL" id="IACT01004685">
    <property type="protein sequence ID" value="LAC23866.1"/>
    <property type="molecule type" value="mRNA"/>
</dbReference>
<dbReference type="SMART" id="SM00248">
    <property type="entry name" value="ANK"/>
    <property type="match status" value="2"/>
</dbReference>
<keyword evidence="3 5" id="KW-0040">ANK repeat</keyword>
<dbReference type="PROSITE" id="PS51228">
    <property type="entry name" value="ACB_2"/>
    <property type="match status" value="1"/>
</dbReference>
<keyword evidence="4" id="KW-0446">Lipid-binding</keyword>
<dbReference type="PANTHER" id="PTHR24119:SF0">
    <property type="entry name" value="ACYL-COA-BINDING DOMAIN-CONTAINING PROTEIN 6"/>
    <property type="match status" value="1"/>
</dbReference>
<dbReference type="InterPro" id="IPR035984">
    <property type="entry name" value="Acyl-CoA-binding_sf"/>
</dbReference>
<dbReference type="SUPFAM" id="SSF47027">
    <property type="entry name" value="Acyl-CoA binding protein"/>
    <property type="match status" value="1"/>
</dbReference>
<feature type="domain" description="ACB" evidence="6">
    <location>
        <begin position="13"/>
        <end position="98"/>
    </location>
</feature>
<feature type="repeat" description="ANK" evidence="5">
    <location>
        <begin position="195"/>
        <end position="227"/>
    </location>
</feature>
<reference evidence="8" key="1">
    <citation type="submission" date="2017-11" db="EMBL/GenBank/DDBJ databases">
        <title>The sensing device of the deep-sea amphipod.</title>
        <authorList>
            <person name="Kobayashi H."/>
            <person name="Nagahama T."/>
            <person name="Arai W."/>
            <person name="Sasagawa Y."/>
            <person name="Umeda M."/>
            <person name="Hayashi T."/>
            <person name="Nikaido I."/>
            <person name="Watanabe H."/>
            <person name="Oguri K."/>
            <person name="Kitazato H."/>
            <person name="Fujioka K."/>
            <person name="Kido Y."/>
            <person name="Takami H."/>
        </authorList>
    </citation>
    <scope>NUCLEOTIDE SEQUENCE</scope>
    <source>
        <tissue evidence="8">Whole body</tissue>
    </source>
</reference>
<accession>A0A2P2I7B0</accession>
<evidence type="ECO:0000256" key="5">
    <source>
        <dbReference type="PROSITE-ProRule" id="PRU00023"/>
    </source>
</evidence>
<proteinExistence type="evidence at transcript level"/>
<reference evidence="7" key="2">
    <citation type="journal article" date="2018" name="Biosci. Biotechnol. Biochem.">
        <title>Polysaccharide hydrolase of the hadal zone amphipods Hirondellea gigas.</title>
        <authorList>
            <person name="Kobayashi H."/>
            <person name="Nagahama T."/>
            <person name="Arai W."/>
            <person name="Sasagawa Y."/>
            <person name="Umeda M."/>
            <person name="Hayashi T."/>
            <person name="Nikaido I."/>
            <person name="Watanabe H."/>
            <person name="Oguri K."/>
            <person name="Kitazato H."/>
            <person name="Fujioka K."/>
            <person name="Kido Y."/>
            <person name="Takami H."/>
        </authorList>
    </citation>
    <scope>NUCLEOTIDE SEQUENCE</scope>
    <source>
        <tissue evidence="7">Whole body</tissue>
    </source>
</reference>
<evidence type="ECO:0000259" key="6">
    <source>
        <dbReference type="PROSITE" id="PS51228"/>
    </source>
</evidence>
<evidence type="ECO:0000256" key="3">
    <source>
        <dbReference type="ARBA" id="ARBA00023043"/>
    </source>
</evidence>
<evidence type="ECO:0000256" key="4">
    <source>
        <dbReference type="ARBA" id="ARBA00023121"/>
    </source>
</evidence>
<dbReference type="SUPFAM" id="SSF48403">
    <property type="entry name" value="Ankyrin repeat"/>
    <property type="match status" value="1"/>
</dbReference>
<protein>
    <recommendedName>
        <fullName evidence="1">Acyl-CoA-binding domain-containing protein 6</fullName>
    </recommendedName>
</protein>
<organism evidence="7">
    <name type="scientific">Hirondellea gigas</name>
    <dbReference type="NCBI Taxonomy" id="1518452"/>
    <lineage>
        <taxon>Eukaryota</taxon>
        <taxon>Metazoa</taxon>
        <taxon>Ecdysozoa</taxon>
        <taxon>Arthropoda</taxon>
        <taxon>Crustacea</taxon>
        <taxon>Multicrustacea</taxon>
        <taxon>Malacostraca</taxon>
        <taxon>Eumalacostraca</taxon>
        <taxon>Peracarida</taxon>
        <taxon>Amphipoda</taxon>
        <taxon>Amphilochidea</taxon>
        <taxon>Lysianassida</taxon>
        <taxon>Lysianassidira</taxon>
        <taxon>Lysianassoidea</taxon>
        <taxon>Lysianassidae</taxon>
        <taxon>Hirondellea</taxon>
    </lineage>
</organism>
<dbReference type="InterPro" id="IPR002110">
    <property type="entry name" value="Ankyrin_rpt"/>
</dbReference>
<dbReference type="Pfam" id="PF00887">
    <property type="entry name" value="ACBP"/>
    <property type="match status" value="1"/>
</dbReference>
<dbReference type="GO" id="GO:0000062">
    <property type="term" value="F:fatty-acyl-CoA binding"/>
    <property type="evidence" value="ECO:0007669"/>
    <property type="project" value="InterPro"/>
</dbReference>
<dbReference type="PANTHER" id="PTHR24119">
    <property type="entry name" value="ACYL-COA-BINDING DOMAIN-CONTAINING PROTEIN 6"/>
    <property type="match status" value="1"/>
</dbReference>
<evidence type="ECO:0000313" key="7">
    <source>
        <dbReference type="EMBL" id="LAB69899.1"/>
    </source>
</evidence>
<evidence type="ECO:0000313" key="8">
    <source>
        <dbReference type="EMBL" id="LAC23866.1"/>
    </source>
</evidence>
<dbReference type="InterPro" id="IPR036770">
    <property type="entry name" value="Ankyrin_rpt-contain_sf"/>
</dbReference>